<keyword evidence="1" id="KW-0723">Serine/threonine-protein kinase</keyword>
<dbReference type="Gene3D" id="1.10.510.10">
    <property type="entry name" value="Transferase(Phosphotransferase) domain 1"/>
    <property type="match status" value="1"/>
</dbReference>
<dbReference type="AlphaFoldDB" id="A0AAV4F6X1"/>
<dbReference type="Proteomes" id="UP000762676">
    <property type="component" value="Unassembled WGS sequence"/>
</dbReference>
<comment type="caution">
    <text evidence="7">The sequence shown here is derived from an EMBL/GenBank/DDBJ whole genome shotgun (WGS) entry which is preliminary data.</text>
</comment>
<feature type="domain" description="Protein kinase" evidence="6">
    <location>
        <begin position="1"/>
        <end position="147"/>
    </location>
</feature>
<gene>
    <name evidence="7" type="ORF">ElyMa_003741500</name>
</gene>
<evidence type="ECO:0000256" key="4">
    <source>
        <dbReference type="ARBA" id="ARBA00022777"/>
    </source>
</evidence>
<keyword evidence="2" id="KW-0808">Transferase</keyword>
<keyword evidence="5" id="KW-0067">ATP-binding</keyword>
<protein>
    <submittedName>
        <fullName evidence="7">Serine/threonine-protein kinase 32B</fullName>
    </submittedName>
</protein>
<sequence length="197" mass="21630">MASCGPYQTIKRKHVTIPLSAGHVHITDFNIAAETRENGIASSLSGTKPYMAPEIFNTALGEADGYSYPVDWWALGVTIFELLKKRRPFVIHGDTGAQETLHVLMNTNVHFPSSASDNMNDLLRQLLLVDPKQRTQSAAEVKSHPAMAAVDFDSVQAKKIKPLFVPSVSTCSLTCGRITINYCSVDERYGMNNCNNA</sequence>
<organism evidence="7 8">
    <name type="scientific">Elysia marginata</name>
    <dbReference type="NCBI Taxonomy" id="1093978"/>
    <lineage>
        <taxon>Eukaryota</taxon>
        <taxon>Metazoa</taxon>
        <taxon>Spiralia</taxon>
        <taxon>Lophotrochozoa</taxon>
        <taxon>Mollusca</taxon>
        <taxon>Gastropoda</taxon>
        <taxon>Heterobranchia</taxon>
        <taxon>Euthyneura</taxon>
        <taxon>Panpulmonata</taxon>
        <taxon>Sacoglossa</taxon>
        <taxon>Placobranchoidea</taxon>
        <taxon>Plakobranchidae</taxon>
        <taxon>Elysia</taxon>
    </lineage>
</organism>
<dbReference type="PROSITE" id="PS50011">
    <property type="entry name" value="PROTEIN_KINASE_DOM"/>
    <property type="match status" value="1"/>
</dbReference>
<dbReference type="EMBL" id="BMAT01007661">
    <property type="protein sequence ID" value="GFR68760.1"/>
    <property type="molecule type" value="Genomic_DNA"/>
</dbReference>
<keyword evidence="3" id="KW-0547">Nucleotide-binding</keyword>
<dbReference type="PANTHER" id="PTHR24355">
    <property type="entry name" value="G PROTEIN-COUPLED RECEPTOR KINASE/RIBOSOMAL PROTEIN S6 KINASE"/>
    <property type="match status" value="1"/>
</dbReference>
<keyword evidence="4 7" id="KW-0418">Kinase</keyword>
<evidence type="ECO:0000256" key="2">
    <source>
        <dbReference type="ARBA" id="ARBA00022679"/>
    </source>
</evidence>
<dbReference type="GO" id="GO:0004703">
    <property type="term" value="F:G protein-coupled receptor kinase activity"/>
    <property type="evidence" value="ECO:0007669"/>
    <property type="project" value="TreeGrafter"/>
</dbReference>
<keyword evidence="8" id="KW-1185">Reference proteome</keyword>
<dbReference type="SUPFAM" id="SSF56112">
    <property type="entry name" value="Protein kinase-like (PK-like)"/>
    <property type="match status" value="1"/>
</dbReference>
<reference evidence="7 8" key="1">
    <citation type="journal article" date="2021" name="Elife">
        <title>Chloroplast acquisition without the gene transfer in kleptoplastic sea slugs, Plakobranchus ocellatus.</title>
        <authorList>
            <person name="Maeda T."/>
            <person name="Takahashi S."/>
            <person name="Yoshida T."/>
            <person name="Shimamura S."/>
            <person name="Takaki Y."/>
            <person name="Nagai Y."/>
            <person name="Toyoda A."/>
            <person name="Suzuki Y."/>
            <person name="Arimoto A."/>
            <person name="Ishii H."/>
            <person name="Satoh N."/>
            <person name="Nishiyama T."/>
            <person name="Hasebe M."/>
            <person name="Maruyama T."/>
            <person name="Minagawa J."/>
            <person name="Obokata J."/>
            <person name="Shigenobu S."/>
        </authorList>
    </citation>
    <scope>NUCLEOTIDE SEQUENCE [LARGE SCALE GENOMIC DNA]</scope>
</reference>
<dbReference type="GO" id="GO:0001664">
    <property type="term" value="F:G protein-coupled receptor binding"/>
    <property type="evidence" value="ECO:0007669"/>
    <property type="project" value="TreeGrafter"/>
</dbReference>
<proteinExistence type="predicted"/>
<evidence type="ECO:0000313" key="7">
    <source>
        <dbReference type="EMBL" id="GFR68760.1"/>
    </source>
</evidence>
<dbReference type="GO" id="GO:0007186">
    <property type="term" value="P:G protein-coupled receptor signaling pathway"/>
    <property type="evidence" value="ECO:0007669"/>
    <property type="project" value="TreeGrafter"/>
</dbReference>
<evidence type="ECO:0000259" key="6">
    <source>
        <dbReference type="PROSITE" id="PS50011"/>
    </source>
</evidence>
<evidence type="ECO:0000256" key="1">
    <source>
        <dbReference type="ARBA" id="ARBA00022527"/>
    </source>
</evidence>
<dbReference type="SMART" id="SM00220">
    <property type="entry name" value="S_TKc"/>
    <property type="match status" value="1"/>
</dbReference>
<dbReference type="GO" id="GO:0009966">
    <property type="term" value="P:regulation of signal transduction"/>
    <property type="evidence" value="ECO:0007669"/>
    <property type="project" value="TreeGrafter"/>
</dbReference>
<dbReference type="PANTHER" id="PTHR24355:SF30">
    <property type="entry name" value="SERINE_THREONINE-PROTEIN KINASE 32B ISOFORM X1"/>
    <property type="match status" value="1"/>
</dbReference>
<evidence type="ECO:0000256" key="5">
    <source>
        <dbReference type="ARBA" id="ARBA00022840"/>
    </source>
</evidence>
<dbReference type="InterPro" id="IPR011009">
    <property type="entry name" value="Kinase-like_dom_sf"/>
</dbReference>
<name>A0AAV4F6X1_9GAST</name>
<evidence type="ECO:0000313" key="8">
    <source>
        <dbReference type="Proteomes" id="UP000762676"/>
    </source>
</evidence>
<dbReference type="Pfam" id="PF00069">
    <property type="entry name" value="Pkinase"/>
    <property type="match status" value="1"/>
</dbReference>
<dbReference type="InterPro" id="IPR000719">
    <property type="entry name" value="Prot_kinase_dom"/>
</dbReference>
<evidence type="ECO:0000256" key="3">
    <source>
        <dbReference type="ARBA" id="ARBA00022741"/>
    </source>
</evidence>
<accession>A0AAV4F6X1</accession>
<dbReference type="GO" id="GO:0005524">
    <property type="term" value="F:ATP binding"/>
    <property type="evidence" value="ECO:0007669"/>
    <property type="project" value="UniProtKB-KW"/>
</dbReference>